<feature type="active site" description="Nucleophile" evidence="4">
    <location>
        <position position="52"/>
    </location>
</feature>
<dbReference type="PANTHER" id="PTHR11142">
    <property type="entry name" value="PSEUDOURIDYLATE SYNTHASE"/>
    <property type="match status" value="1"/>
</dbReference>
<dbReference type="PANTHER" id="PTHR11142:SF0">
    <property type="entry name" value="TRNA PSEUDOURIDINE SYNTHASE-LIKE 1"/>
    <property type="match status" value="1"/>
</dbReference>
<dbReference type="InterPro" id="IPR001406">
    <property type="entry name" value="PsdUridine_synth_TruA"/>
</dbReference>
<dbReference type="InterPro" id="IPR020095">
    <property type="entry name" value="PsdUridine_synth_TruA_C"/>
</dbReference>
<dbReference type="Proteomes" id="UP001204142">
    <property type="component" value="Unassembled WGS sequence"/>
</dbReference>
<evidence type="ECO:0000256" key="1">
    <source>
        <dbReference type="ARBA" id="ARBA00009375"/>
    </source>
</evidence>
<feature type="binding site" evidence="4">
    <location>
        <position position="110"/>
    </location>
    <ligand>
        <name>substrate</name>
    </ligand>
</feature>
<dbReference type="InterPro" id="IPR020094">
    <property type="entry name" value="TruA/RsuA/RluB/E/F_N"/>
</dbReference>
<dbReference type="EMBL" id="JANIGO010000002">
    <property type="protein sequence ID" value="MCQ8895861.1"/>
    <property type="molecule type" value="Genomic_DNA"/>
</dbReference>
<dbReference type="PIRSF" id="PIRSF001430">
    <property type="entry name" value="tRNA_psdUrid_synth"/>
    <property type="match status" value="1"/>
</dbReference>
<dbReference type="CDD" id="cd02570">
    <property type="entry name" value="PseudoU_synth_EcTruA"/>
    <property type="match status" value="1"/>
</dbReference>
<organism evidence="7 8">
    <name type="scientific">Limnobacter humi</name>
    <dbReference type="NCBI Taxonomy" id="1778671"/>
    <lineage>
        <taxon>Bacteria</taxon>
        <taxon>Pseudomonadati</taxon>
        <taxon>Pseudomonadota</taxon>
        <taxon>Betaproteobacteria</taxon>
        <taxon>Burkholderiales</taxon>
        <taxon>Burkholderiaceae</taxon>
        <taxon>Limnobacter</taxon>
    </lineage>
</organism>
<dbReference type="GO" id="GO:0160147">
    <property type="term" value="F:tRNA pseudouridine(38-40) synthase activity"/>
    <property type="evidence" value="ECO:0007669"/>
    <property type="project" value="UniProtKB-EC"/>
</dbReference>
<comment type="subunit">
    <text evidence="4">Homodimer.</text>
</comment>
<dbReference type="Pfam" id="PF01416">
    <property type="entry name" value="PseudoU_synth_1"/>
    <property type="match status" value="2"/>
</dbReference>
<keyword evidence="3 4" id="KW-0413">Isomerase</keyword>
<evidence type="ECO:0000313" key="7">
    <source>
        <dbReference type="EMBL" id="MCQ8895861.1"/>
    </source>
</evidence>
<dbReference type="NCBIfam" id="TIGR00071">
    <property type="entry name" value="hisT_truA"/>
    <property type="match status" value="1"/>
</dbReference>
<keyword evidence="8" id="KW-1185">Reference proteome</keyword>
<gene>
    <name evidence="4 7" type="primary">truA</name>
    <name evidence="7" type="ORF">NQT62_05335</name>
</gene>
<sequence>MNRVVLGLRYSGHSFEGWQTQTHGNTVQDTLLNALEAICGERPVIHCAGRTDAGVHARQQVVHFDTSVHRPLSAWVKGVNNHLPGTVVVAGAKYLGEPFHARYAAISRMYRYYFYASPVRDPFKTHMTWMHYPLDLLRMQSAAAMLVGTHDFSSFRAAQCQAKSPVKTLHRVSLVECSDHCYVEIHGNAFLHHMVRNIMGALFEIGMHRQPLAWMQTVLSARDRSQGAKTASAAGLTLWEVEYPPEFGIADLFNPAQLDFNP</sequence>
<dbReference type="SUPFAM" id="SSF55120">
    <property type="entry name" value="Pseudouridine synthase"/>
    <property type="match status" value="1"/>
</dbReference>
<keyword evidence="2 4" id="KW-0819">tRNA processing</keyword>
<feature type="domain" description="Pseudouridine synthase I TruA alpha/beta" evidence="6">
    <location>
        <begin position="10"/>
        <end position="103"/>
    </location>
</feature>
<dbReference type="HAMAP" id="MF_00171">
    <property type="entry name" value="TruA"/>
    <property type="match status" value="1"/>
</dbReference>
<comment type="caution">
    <text evidence="7">The sequence shown here is derived from an EMBL/GenBank/DDBJ whole genome shotgun (WGS) entry which is preliminary data.</text>
</comment>
<name>A0ABT1WEB7_9BURK</name>
<comment type="catalytic activity">
    <reaction evidence="4 5">
        <text>uridine(38/39/40) in tRNA = pseudouridine(38/39/40) in tRNA</text>
        <dbReference type="Rhea" id="RHEA:22376"/>
        <dbReference type="Rhea" id="RHEA-COMP:10085"/>
        <dbReference type="Rhea" id="RHEA-COMP:10087"/>
        <dbReference type="ChEBI" id="CHEBI:65314"/>
        <dbReference type="ChEBI" id="CHEBI:65315"/>
        <dbReference type="EC" id="5.4.99.12"/>
    </reaction>
</comment>
<dbReference type="Gene3D" id="3.30.70.660">
    <property type="entry name" value="Pseudouridine synthase I, catalytic domain, C-terminal subdomain"/>
    <property type="match status" value="1"/>
</dbReference>
<dbReference type="InterPro" id="IPR020097">
    <property type="entry name" value="PsdUridine_synth_TruA_a/b_dom"/>
</dbReference>
<evidence type="ECO:0000259" key="6">
    <source>
        <dbReference type="Pfam" id="PF01416"/>
    </source>
</evidence>
<evidence type="ECO:0000256" key="5">
    <source>
        <dbReference type="RuleBase" id="RU003792"/>
    </source>
</evidence>
<evidence type="ECO:0000256" key="2">
    <source>
        <dbReference type="ARBA" id="ARBA00022694"/>
    </source>
</evidence>
<evidence type="ECO:0000256" key="3">
    <source>
        <dbReference type="ARBA" id="ARBA00023235"/>
    </source>
</evidence>
<evidence type="ECO:0000313" key="8">
    <source>
        <dbReference type="Proteomes" id="UP001204142"/>
    </source>
</evidence>
<reference evidence="7 8" key="1">
    <citation type="submission" date="2022-07" db="EMBL/GenBank/DDBJ databases">
        <authorList>
            <person name="Xamxidin M."/>
            <person name="Wu M."/>
        </authorList>
    </citation>
    <scope>NUCLEOTIDE SEQUENCE [LARGE SCALE GENOMIC DNA]</scope>
    <source>
        <strain evidence="7 8">NBRC 111650</strain>
    </source>
</reference>
<dbReference type="Gene3D" id="3.30.70.580">
    <property type="entry name" value="Pseudouridine synthase I, catalytic domain, N-terminal subdomain"/>
    <property type="match status" value="1"/>
</dbReference>
<proteinExistence type="inferred from homology"/>
<dbReference type="InterPro" id="IPR020103">
    <property type="entry name" value="PsdUridine_synth_cat_dom_sf"/>
</dbReference>
<dbReference type="RefSeq" id="WP_256763625.1">
    <property type="nucleotide sequence ID" value="NZ_JANIGO010000002.1"/>
</dbReference>
<accession>A0ABT1WEB7</accession>
<feature type="domain" description="Pseudouridine synthase I TruA alpha/beta" evidence="6">
    <location>
        <begin position="142"/>
        <end position="244"/>
    </location>
</feature>
<comment type="similarity">
    <text evidence="1 4 5">Belongs to the tRNA pseudouridine synthase TruA family.</text>
</comment>
<dbReference type="EC" id="5.4.99.12" evidence="4"/>
<evidence type="ECO:0000256" key="4">
    <source>
        <dbReference type="HAMAP-Rule" id="MF_00171"/>
    </source>
</evidence>
<comment type="caution">
    <text evidence="4">Lacks conserved residue(s) required for the propagation of feature annotation.</text>
</comment>
<comment type="function">
    <text evidence="4">Formation of pseudouridine at positions 38, 39 and 40 in the anticodon stem and loop of transfer RNAs.</text>
</comment>
<protein>
    <recommendedName>
        <fullName evidence="4">tRNA pseudouridine synthase A</fullName>
        <ecNumber evidence="4">5.4.99.12</ecNumber>
    </recommendedName>
    <alternativeName>
        <fullName evidence="4">tRNA pseudouridine(38-40) synthase</fullName>
    </alternativeName>
    <alternativeName>
        <fullName evidence="4">tRNA pseudouridylate synthase I</fullName>
    </alternativeName>
    <alternativeName>
        <fullName evidence="4">tRNA-uridine isomerase I</fullName>
    </alternativeName>
</protein>